<evidence type="ECO:0000313" key="2">
    <source>
        <dbReference type="EMBL" id="SPS10826.1"/>
    </source>
</evidence>
<dbReference type="AlphaFoldDB" id="A0A2X0R528"/>
<dbReference type="RefSeq" id="WP_127093664.1">
    <property type="nucleotide sequence ID" value="NZ_OGTW02000017.1"/>
</dbReference>
<organism evidence="1">
    <name type="scientific">Lactococcus lactis</name>
    <dbReference type="NCBI Taxonomy" id="1358"/>
    <lineage>
        <taxon>Bacteria</taxon>
        <taxon>Bacillati</taxon>
        <taxon>Bacillota</taxon>
        <taxon>Bacilli</taxon>
        <taxon>Lactobacillales</taxon>
        <taxon>Streptococcaceae</taxon>
        <taxon>Lactococcus</taxon>
    </lineage>
</organism>
<dbReference type="Proteomes" id="UP000279235">
    <property type="component" value="Unassembled WGS sequence"/>
</dbReference>
<gene>
    <name evidence="1" type="ORF">AMHIJAGA_00759</name>
</gene>
<dbReference type="EMBL" id="OGTW01000017">
    <property type="protein sequence ID" value="SPB24181.1"/>
    <property type="molecule type" value="Genomic_DNA"/>
</dbReference>
<protein>
    <submittedName>
        <fullName evidence="1">Uncharacterized protein</fullName>
    </submittedName>
</protein>
<evidence type="ECO:0000313" key="1">
    <source>
        <dbReference type="EMBL" id="SPB24181.1"/>
    </source>
</evidence>
<accession>A0A2X0R528</accession>
<reference evidence="1" key="1">
    <citation type="submission" date="2018-01" db="EMBL/GenBank/DDBJ databases">
        <authorList>
            <person name="Gaut B.S."/>
            <person name="Morton B.R."/>
            <person name="Clegg M.T."/>
            <person name="Duvall M.R."/>
        </authorList>
    </citation>
    <scope>NUCLEOTIDE SEQUENCE</scope>
    <source>
        <strain evidence="1">Lactococcus lactis</strain>
    </source>
</reference>
<dbReference type="EMBL" id="OGTW02000017">
    <property type="protein sequence ID" value="SPS10826.1"/>
    <property type="molecule type" value="Genomic_DNA"/>
</dbReference>
<reference evidence="2" key="2">
    <citation type="submission" date="2018-05" db="EMBL/GenBank/DDBJ databases">
        <authorList>
            <person name="Lanie J.A."/>
            <person name="Ng W.-L."/>
            <person name="Kazmierczak K.M."/>
            <person name="Andrzejewski T.M."/>
            <person name="Davidsen T.M."/>
            <person name="Wayne K.J."/>
            <person name="Tettelin H."/>
            <person name="Glass J.I."/>
            <person name="Rusch D."/>
            <person name="Podicherti R."/>
            <person name="Tsui H.-C.T."/>
            <person name="Winkler M.E."/>
        </authorList>
    </citation>
    <scope>NUCLEOTIDE SEQUENCE</scope>
    <source>
        <strain evidence="2">Lactococcus lactis</strain>
    </source>
</reference>
<proteinExistence type="predicted"/>
<sequence length="62" mass="7795">MDKLERKNKEFWARHLFDFMVRDAERIKRYLDRGEIKKSEQSSRFFKRSMLELNELEKELNK</sequence>
<name>A0A2X0R528_9LACT</name>
<reference evidence="3" key="3">
    <citation type="submission" date="2018-05" db="EMBL/GenBank/DDBJ databases">
        <authorList>
            <person name="Duru I."/>
        </authorList>
    </citation>
    <scope>NUCLEOTIDE SEQUENCE [LARGE SCALE GENOMIC DNA]</scope>
</reference>
<evidence type="ECO:0000313" key="3">
    <source>
        <dbReference type="Proteomes" id="UP000279235"/>
    </source>
</evidence>